<evidence type="ECO:0000313" key="2">
    <source>
        <dbReference type="EMBL" id="WQD76275.1"/>
    </source>
</evidence>
<protein>
    <recommendedName>
        <fullName evidence="4">Transmembrane protein</fullName>
    </recommendedName>
</protein>
<sequence length="58" mass="6404">MLLEFSWMTYFLALLALMALSIALTTLCAVPPRQRNDAPSVDADEHDAAHGQHSRIHG</sequence>
<reference evidence="2 3" key="1">
    <citation type="submission" date="2023-12" db="EMBL/GenBank/DDBJ databases">
        <title>Genome sequencing and assembly of bacterial species from a model synthetic community.</title>
        <authorList>
            <person name="Hogle S.L."/>
        </authorList>
    </citation>
    <scope>NUCLEOTIDE SEQUENCE [LARGE SCALE GENOMIC DNA]</scope>
    <source>
        <strain evidence="2 3">HAMBI 2494</strain>
    </source>
</reference>
<accession>A0ABZ0WFX8</accession>
<keyword evidence="3" id="KW-1185">Reference proteome</keyword>
<evidence type="ECO:0000256" key="1">
    <source>
        <dbReference type="SAM" id="MobiDB-lite"/>
    </source>
</evidence>
<dbReference type="Proteomes" id="UP001325479">
    <property type="component" value="Chromosome"/>
</dbReference>
<name>A0ABZ0WFX8_9BURK</name>
<proteinExistence type="predicted"/>
<dbReference type="RefSeq" id="WP_157977879.1">
    <property type="nucleotide sequence ID" value="NZ_CP139965.1"/>
</dbReference>
<feature type="region of interest" description="Disordered" evidence="1">
    <location>
        <begin position="35"/>
        <end position="58"/>
    </location>
</feature>
<gene>
    <name evidence="2" type="ORF">U0042_19455</name>
</gene>
<dbReference type="EMBL" id="CP139965">
    <property type="protein sequence ID" value="WQD76275.1"/>
    <property type="molecule type" value="Genomic_DNA"/>
</dbReference>
<evidence type="ECO:0008006" key="4">
    <source>
        <dbReference type="Google" id="ProtNLM"/>
    </source>
</evidence>
<organism evidence="2 3">
    <name type="scientific">Paraburkholderia kururiensis</name>
    <dbReference type="NCBI Taxonomy" id="984307"/>
    <lineage>
        <taxon>Bacteria</taxon>
        <taxon>Pseudomonadati</taxon>
        <taxon>Pseudomonadota</taxon>
        <taxon>Betaproteobacteria</taxon>
        <taxon>Burkholderiales</taxon>
        <taxon>Burkholderiaceae</taxon>
        <taxon>Paraburkholderia</taxon>
    </lineage>
</organism>
<evidence type="ECO:0000313" key="3">
    <source>
        <dbReference type="Proteomes" id="UP001325479"/>
    </source>
</evidence>